<gene>
    <name evidence="2" type="ORF">H9702_08220</name>
</gene>
<organism evidence="2 3">
    <name type="scientific">Candidatus Merdibacter merdavium</name>
    <dbReference type="NCBI Taxonomy" id="2838692"/>
    <lineage>
        <taxon>Bacteria</taxon>
        <taxon>Bacillati</taxon>
        <taxon>Bacillota</taxon>
        <taxon>Erysipelotrichia</taxon>
        <taxon>Erysipelotrichales</taxon>
        <taxon>Erysipelotrichaceae</taxon>
        <taxon>Merdibacter</taxon>
    </lineage>
</organism>
<dbReference type="PROSITE" id="PS51257">
    <property type="entry name" value="PROKAR_LIPOPROTEIN"/>
    <property type="match status" value="1"/>
</dbReference>
<evidence type="ECO:0000256" key="1">
    <source>
        <dbReference type="SAM" id="SignalP"/>
    </source>
</evidence>
<accession>A0A9D2SWV6</accession>
<dbReference type="EMBL" id="DWWM01000053">
    <property type="protein sequence ID" value="HJC37096.1"/>
    <property type="molecule type" value="Genomic_DNA"/>
</dbReference>
<dbReference type="SUPFAM" id="SSF52833">
    <property type="entry name" value="Thioredoxin-like"/>
    <property type="match status" value="1"/>
</dbReference>
<proteinExistence type="predicted"/>
<feature type="signal peptide" evidence="1">
    <location>
        <begin position="1"/>
        <end position="21"/>
    </location>
</feature>
<reference evidence="2" key="2">
    <citation type="submission" date="2021-04" db="EMBL/GenBank/DDBJ databases">
        <authorList>
            <person name="Gilroy R."/>
        </authorList>
    </citation>
    <scope>NUCLEOTIDE SEQUENCE</scope>
    <source>
        <strain evidence="2">CHK187-11901</strain>
    </source>
</reference>
<sequence length="152" mass="17318">MKKKIMICLSFCLLILTGCMGGKTYPEIKLDPGNGEAKSISMDDAIAKKDNGENFLLIVTQSNCLYCMDFFAQSDDYIKEKGITLWCIILDEEDYSEQQNLKLVHEHFGDFTSTPSLYYIGEGTTQDTLLSSEQEVSLESYEEWLKENHIVE</sequence>
<protein>
    <recommendedName>
        <fullName evidence="4">Thioredoxin domain-containing protein</fullName>
    </recommendedName>
</protein>
<evidence type="ECO:0000313" key="2">
    <source>
        <dbReference type="EMBL" id="HJC37096.1"/>
    </source>
</evidence>
<evidence type="ECO:0008006" key="4">
    <source>
        <dbReference type="Google" id="ProtNLM"/>
    </source>
</evidence>
<dbReference type="Gene3D" id="3.40.30.10">
    <property type="entry name" value="Glutaredoxin"/>
    <property type="match status" value="1"/>
</dbReference>
<reference evidence="2" key="1">
    <citation type="journal article" date="2021" name="PeerJ">
        <title>Extensive microbial diversity within the chicken gut microbiome revealed by metagenomics and culture.</title>
        <authorList>
            <person name="Gilroy R."/>
            <person name="Ravi A."/>
            <person name="Getino M."/>
            <person name="Pursley I."/>
            <person name="Horton D.L."/>
            <person name="Alikhan N.F."/>
            <person name="Baker D."/>
            <person name="Gharbi K."/>
            <person name="Hall N."/>
            <person name="Watson M."/>
            <person name="Adriaenssens E.M."/>
            <person name="Foster-Nyarko E."/>
            <person name="Jarju S."/>
            <person name="Secka A."/>
            <person name="Antonio M."/>
            <person name="Oren A."/>
            <person name="Chaudhuri R.R."/>
            <person name="La Ragione R."/>
            <person name="Hildebrand F."/>
            <person name="Pallen M.J."/>
        </authorList>
    </citation>
    <scope>NUCLEOTIDE SEQUENCE</scope>
    <source>
        <strain evidence="2">CHK187-11901</strain>
    </source>
</reference>
<dbReference type="AlphaFoldDB" id="A0A9D2SWV6"/>
<name>A0A9D2SWV6_9FIRM</name>
<evidence type="ECO:0000313" key="3">
    <source>
        <dbReference type="Proteomes" id="UP000823896"/>
    </source>
</evidence>
<dbReference type="Proteomes" id="UP000823896">
    <property type="component" value="Unassembled WGS sequence"/>
</dbReference>
<feature type="chain" id="PRO_5038583932" description="Thioredoxin domain-containing protein" evidence="1">
    <location>
        <begin position="22"/>
        <end position="152"/>
    </location>
</feature>
<dbReference type="InterPro" id="IPR036249">
    <property type="entry name" value="Thioredoxin-like_sf"/>
</dbReference>
<comment type="caution">
    <text evidence="2">The sequence shown here is derived from an EMBL/GenBank/DDBJ whole genome shotgun (WGS) entry which is preliminary data.</text>
</comment>
<keyword evidence="1" id="KW-0732">Signal</keyword>